<dbReference type="GO" id="GO:0006417">
    <property type="term" value="P:regulation of translation"/>
    <property type="evidence" value="ECO:0007669"/>
    <property type="project" value="UniProtKB-KW"/>
</dbReference>
<keyword evidence="2" id="KW-0810">Translation regulation</keyword>
<proteinExistence type="inferred from homology"/>
<dbReference type="GO" id="GO:0003743">
    <property type="term" value="F:translation initiation factor activity"/>
    <property type="evidence" value="ECO:0007669"/>
    <property type="project" value="UniProtKB-KW"/>
</dbReference>
<protein>
    <submittedName>
        <fullName evidence="5">Translation initiation factor Sui1</fullName>
    </submittedName>
</protein>
<keyword evidence="3" id="KW-0648">Protein biosynthesis</keyword>
<dbReference type="GO" id="GO:0003729">
    <property type="term" value="F:mRNA binding"/>
    <property type="evidence" value="ECO:0007669"/>
    <property type="project" value="TreeGrafter"/>
</dbReference>
<dbReference type="RefSeq" id="WP_170205616.1">
    <property type="nucleotide sequence ID" value="NZ_CP051685.1"/>
</dbReference>
<gene>
    <name evidence="5" type="ORF">HH212_22095</name>
</gene>
<name>A0A7Z2ZVA7_9BURK</name>
<dbReference type="CDD" id="cd11567">
    <property type="entry name" value="YciH_like"/>
    <property type="match status" value="1"/>
</dbReference>
<dbReference type="EMBL" id="CP051685">
    <property type="protein sequence ID" value="QJE03536.1"/>
    <property type="molecule type" value="Genomic_DNA"/>
</dbReference>
<evidence type="ECO:0000256" key="1">
    <source>
        <dbReference type="ARBA" id="ARBA00005422"/>
    </source>
</evidence>
<dbReference type="SUPFAM" id="SSF55159">
    <property type="entry name" value="eIF1-like"/>
    <property type="match status" value="1"/>
</dbReference>
<evidence type="ECO:0000256" key="2">
    <source>
        <dbReference type="ARBA" id="ARBA00022845"/>
    </source>
</evidence>
<dbReference type="GO" id="GO:0002188">
    <property type="term" value="P:translation reinitiation"/>
    <property type="evidence" value="ECO:0007669"/>
    <property type="project" value="TreeGrafter"/>
</dbReference>
<dbReference type="KEGG" id="mfy:HH212_22095"/>
<dbReference type="GO" id="GO:0001731">
    <property type="term" value="P:formation of translation preinitiation complex"/>
    <property type="evidence" value="ECO:0007669"/>
    <property type="project" value="TreeGrafter"/>
</dbReference>
<feature type="domain" description="SUI1" evidence="4">
    <location>
        <begin position="46"/>
        <end position="112"/>
    </location>
</feature>
<evidence type="ECO:0000256" key="3">
    <source>
        <dbReference type="ARBA" id="ARBA00022917"/>
    </source>
</evidence>
<evidence type="ECO:0000313" key="6">
    <source>
        <dbReference type="Proteomes" id="UP000502415"/>
    </source>
</evidence>
<dbReference type="Gene3D" id="3.30.780.10">
    <property type="entry name" value="SUI1-like domain"/>
    <property type="match status" value="1"/>
</dbReference>
<keyword evidence="6" id="KW-1185">Reference proteome</keyword>
<dbReference type="NCBIfam" id="NF005297">
    <property type="entry name" value="PRK06824.1"/>
    <property type="match status" value="1"/>
</dbReference>
<accession>A0A7Z2ZVA7</accession>
<keyword evidence="5" id="KW-0396">Initiation factor</keyword>
<dbReference type="Pfam" id="PF01253">
    <property type="entry name" value="SUI1"/>
    <property type="match status" value="1"/>
</dbReference>
<dbReference type="PIRSF" id="PIRSF037511">
    <property type="entry name" value="Transl_init_SUI1_pro"/>
    <property type="match status" value="1"/>
</dbReference>
<sequence>MKNRSNGGLVYSTESGRMCPACGQPAAQCLCRAADRAAPVGDGVVRVSRQSKGRGGKTVTLVKGVALDAIALAALGKQLRTACGSGGTVKDGVIEVQGDHCDVVMQTLGKLGHAAKRAGG</sequence>
<dbReference type="Proteomes" id="UP000502415">
    <property type="component" value="Chromosome"/>
</dbReference>
<dbReference type="PANTHER" id="PTHR12789">
    <property type="entry name" value="DENSITY-REGULATED PROTEIN HOMOLOG"/>
    <property type="match status" value="1"/>
</dbReference>
<dbReference type="InterPro" id="IPR001950">
    <property type="entry name" value="SUI1"/>
</dbReference>
<dbReference type="PANTHER" id="PTHR12789:SF0">
    <property type="entry name" value="DENSITY-REGULATED PROTEIN"/>
    <property type="match status" value="1"/>
</dbReference>
<dbReference type="PROSITE" id="PS50296">
    <property type="entry name" value="SUI1"/>
    <property type="match status" value="1"/>
</dbReference>
<dbReference type="InterPro" id="IPR005872">
    <property type="entry name" value="SUI1_arc_bac"/>
</dbReference>
<evidence type="ECO:0000313" key="5">
    <source>
        <dbReference type="EMBL" id="QJE03536.1"/>
    </source>
</evidence>
<dbReference type="InterPro" id="IPR050318">
    <property type="entry name" value="DENR/SUI1_TIF"/>
</dbReference>
<organism evidence="5 6">
    <name type="scientific">Massilia forsythiae</name>
    <dbReference type="NCBI Taxonomy" id="2728020"/>
    <lineage>
        <taxon>Bacteria</taxon>
        <taxon>Pseudomonadati</taxon>
        <taxon>Pseudomonadota</taxon>
        <taxon>Betaproteobacteria</taxon>
        <taxon>Burkholderiales</taxon>
        <taxon>Oxalobacteraceae</taxon>
        <taxon>Telluria group</taxon>
        <taxon>Massilia</taxon>
    </lineage>
</organism>
<dbReference type="AlphaFoldDB" id="A0A7Z2ZVA7"/>
<comment type="similarity">
    <text evidence="1">Belongs to the SUI1 family.</text>
</comment>
<reference evidence="5 6" key="1">
    <citation type="submission" date="2020-04" db="EMBL/GenBank/DDBJ databases">
        <title>Genome sequencing of novel species.</title>
        <authorList>
            <person name="Heo J."/>
            <person name="Kim S.-J."/>
            <person name="Kim J.-S."/>
            <person name="Hong S.-B."/>
            <person name="Kwon S.-W."/>
        </authorList>
    </citation>
    <scope>NUCLEOTIDE SEQUENCE [LARGE SCALE GENOMIC DNA]</scope>
    <source>
        <strain evidence="5 6">GN2-R2</strain>
    </source>
</reference>
<evidence type="ECO:0000259" key="4">
    <source>
        <dbReference type="PROSITE" id="PS50296"/>
    </source>
</evidence>
<dbReference type="InterPro" id="IPR036877">
    <property type="entry name" value="SUI1_dom_sf"/>
</dbReference>